<reference evidence="1" key="1">
    <citation type="submission" date="2023-04" db="EMBL/GenBank/DDBJ databases">
        <title>Ambrosiozyma monospora NBRC 10751.</title>
        <authorList>
            <person name="Ichikawa N."/>
            <person name="Sato H."/>
            <person name="Tonouchi N."/>
        </authorList>
    </citation>
    <scope>NUCLEOTIDE SEQUENCE</scope>
    <source>
        <strain evidence="1">NBRC 10751</strain>
    </source>
</reference>
<dbReference type="EMBL" id="BSXS01004927">
    <property type="protein sequence ID" value="GME83704.1"/>
    <property type="molecule type" value="Genomic_DNA"/>
</dbReference>
<accession>A0ACB5T9C7</accession>
<organism evidence="1 2">
    <name type="scientific">Ambrosiozyma monospora</name>
    <name type="common">Yeast</name>
    <name type="synonym">Endomycopsis monosporus</name>
    <dbReference type="NCBI Taxonomy" id="43982"/>
    <lineage>
        <taxon>Eukaryota</taxon>
        <taxon>Fungi</taxon>
        <taxon>Dikarya</taxon>
        <taxon>Ascomycota</taxon>
        <taxon>Saccharomycotina</taxon>
        <taxon>Pichiomycetes</taxon>
        <taxon>Pichiales</taxon>
        <taxon>Pichiaceae</taxon>
        <taxon>Ambrosiozyma</taxon>
    </lineage>
</organism>
<gene>
    <name evidence="1" type="ORF">Amon02_000634300</name>
</gene>
<sequence length="246" mass="27623">MAAQKHRKRVRNHNSNSNQSREKDLILFHGKDGMNGKNGHEKNNTGGYGKSRLKFKTHGLERKELRRRIGERPERDTDSHRDREREREYTPFCRNSNSNSNSNNRDNNTDADGDDENDDLIVKKQYVSKPKPPVLNLTKSTLKGPSKTTSPISSNIPSDPSPVSNSPNIPSGPSPISPVPSGPSNLRLRRYNKIPNNNKDDENRIRLIGAVSSDKVNVKDNENEKGGEENVRLDDHNKSGDPIESS</sequence>
<proteinExistence type="predicted"/>
<comment type="caution">
    <text evidence="1">The sequence shown here is derived from an EMBL/GenBank/DDBJ whole genome shotgun (WGS) entry which is preliminary data.</text>
</comment>
<dbReference type="Proteomes" id="UP001165064">
    <property type="component" value="Unassembled WGS sequence"/>
</dbReference>
<keyword evidence="2" id="KW-1185">Reference proteome</keyword>
<evidence type="ECO:0000313" key="1">
    <source>
        <dbReference type="EMBL" id="GME83704.1"/>
    </source>
</evidence>
<evidence type="ECO:0000313" key="2">
    <source>
        <dbReference type="Proteomes" id="UP001165064"/>
    </source>
</evidence>
<name>A0ACB5T9C7_AMBMO</name>
<protein>
    <submittedName>
        <fullName evidence="1">Unnamed protein product</fullName>
    </submittedName>
</protein>